<dbReference type="EMBL" id="KZ505919">
    <property type="protein sequence ID" value="PKU43273.1"/>
    <property type="molecule type" value="Genomic_DNA"/>
</dbReference>
<reference evidence="2" key="1">
    <citation type="submission" date="2017-11" db="EMBL/GenBank/DDBJ databases">
        <authorList>
            <person name="Lima N.C."/>
            <person name="Parody-Merino A.M."/>
            <person name="Battley P.F."/>
            <person name="Fidler A.E."/>
            <person name="Prosdocimi F."/>
        </authorList>
    </citation>
    <scope>NUCLEOTIDE SEQUENCE [LARGE SCALE GENOMIC DNA]</scope>
</reference>
<gene>
    <name evidence="1" type="ORF">llap_6425</name>
</gene>
<dbReference type="AlphaFoldDB" id="A0A2I0UBB6"/>
<accession>A0A2I0UBB6</accession>
<dbReference type="Proteomes" id="UP000233556">
    <property type="component" value="Unassembled WGS sequence"/>
</dbReference>
<name>A0A2I0UBB6_LIMLA</name>
<protein>
    <submittedName>
        <fullName evidence="1">Uncharacterized protein</fullName>
    </submittedName>
</protein>
<keyword evidence="2" id="KW-1185">Reference proteome</keyword>
<proteinExistence type="predicted"/>
<evidence type="ECO:0000313" key="1">
    <source>
        <dbReference type="EMBL" id="PKU43273.1"/>
    </source>
</evidence>
<organism evidence="1 2">
    <name type="scientific">Limosa lapponica baueri</name>
    <dbReference type="NCBI Taxonomy" id="1758121"/>
    <lineage>
        <taxon>Eukaryota</taxon>
        <taxon>Metazoa</taxon>
        <taxon>Chordata</taxon>
        <taxon>Craniata</taxon>
        <taxon>Vertebrata</taxon>
        <taxon>Euteleostomi</taxon>
        <taxon>Archelosauria</taxon>
        <taxon>Archosauria</taxon>
        <taxon>Dinosauria</taxon>
        <taxon>Saurischia</taxon>
        <taxon>Theropoda</taxon>
        <taxon>Coelurosauria</taxon>
        <taxon>Aves</taxon>
        <taxon>Neognathae</taxon>
        <taxon>Neoaves</taxon>
        <taxon>Charadriiformes</taxon>
        <taxon>Scolopacidae</taxon>
        <taxon>Limosa</taxon>
    </lineage>
</organism>
<evidence type="ECO:0000313" key="2">
    <source>
        <dbReference type="Proteomes" id="UP000233556"/>
    </source>
</evidence>
<sequence length="158" mass="17305">MCSQKSGALGDPLGTSGPCGYLPVASSRWPGERETLFQEPTLPLLRRVSKREGLTKKQNIATTADKVRQRDGLGSGLLQHFAGVYSRVGSKDGYPCGMLGGKPRHTNLENLSYSYVESKPDPKSRSALVLLVRDELGKRIFGNMAYLGKCIFDNMQLI</sequence>
<reference evidence="2" key="2">
    <citation type="submission" date="2017-12" db="EMBL/GenBank/DDBJ databases">
        <title>Genome sequence of the Bar-tailed Godwit (Limosa lapponica baueri).</title>
        <authorList>
            <person name="Lima N.C.B."/>
            <person name="Parody-Merino A.M."/>
            <person name="Battley P.F."/>
            <person name="Fidler A.E."/>
            <person name="Prosdocimi F."/>
        </authorList>
    </citation>
    <scope>NUCLEOTIDE SEQUENCE [LARGE SCALE GENOMIC DNA]</scope>
</reference>